<sequence>MEKASEQHHLLELNKNGKVLLDVIKDDPENGTSKEVQRCETPWASIYLAGACSFVQAVQFGIFTSSMWPYLRKISRCQVCDYKMNTVLSDASIYEAKGGVRVKEETALGLGSAFSMLMFSFNKEEAVTASAASHLGAGMIGVSLYFVFIFYDLTKW</sequence>
<keyword evidence="3" id="KW-1185">Reference proteome</keyword>
<name>A0A2G9TTX8_TELCI</name>
<gene>
    <name evidence="2" type="ORF">TELCIR_17104</name>
</gene>
<feature type="transmembrane region" description="Helical" evidence="1">
    <location>
        <begin position="44"/>
        <end position="63"/>
    </location>
</feature>
<proteinExistence type="predicted"/>
<evidence type="ECO:0000313" key="2">
    <source>
        <dbReference type="EMBL" id="PIO61375.1"/>
    </source>
</evidence>
<organism evidence="2 3">
    <name type="scientific">Teladorsagia circumcincta</name>
    <name type="common">Brown stomach worm</name>
    <name type="synonym">Ostertagia circumcincta</name>
    <dbReference type="NCBI Taxonomy" id="45464"/>
    <lineage>
        <taxon>Eukaryota</taxon>
        <taxon>Metazoa</taxon>
        <taxon>Ecdysozoa</taxon>
        <taxon>Nematoda</taxon>
        <taxon>Chromadorea</taxon>
        <taxon>Rhabditida</taxon>
        <taxon>Rhabditina</taxon>
        <taxon>Rhabditomorpha</taxon>
        <taxon>Strongyloidea</taxon>
        <taxon>Trichostrongylidae</taxon>
        <taxon>Teladorsagia</taxon>
    </lineage>
</organism>
<evidence type="ECO:0000313" key="3">
    <source>
        <dbReference type="Proteomes" id="UP000230423"/>
    </source>
</evidence>
<dbReference type="AlphaFoldDB" id="A0A2G9TTX8"/>
<dbReference type="Proteomes" id="UP000230423">
    <property type="component" value="Unassembled WGS sequence"/>
</dbReference>
<keyword evidence="1" id="KW-0472">Membrane</keyword>
<feature type="transmembrane region" description="Helical" evidence="1">
    <location>
        <begin position="126"/>
        <end position="151"/>
    </location>
</feature>
<accession>A0A2G9TTX8</accession>
<protein>
    <submittedName>
        <fullName evidence="2">Uncharacterized protein</fullName>
    </submittedName>
</protein>
<keyword evidence="1" id="KW-1133">Transmembrane helix</keyword>
<dbReference type="EMBL" id="KZ353716">
    <property type="protein sequence ID" value="PIO61375.1"/>
    <property type="molecule type" value="Genomic_DNA"/>
</dbReference>
<dbReference type="OrthoDB" id="370281at2759"/>
<keyword evidence="1" id="KW-0812">Transmembrane</keyword>
<evidence type="ECO:0000256" key="1">
    <source>
        <dbReference type="SAM" id="Phobius"/>
    </source>
</evidence>
<reference evidence="2 3" key="1">
    <citation type="submission" date="2015-09" db="EMBL/GenBank/DDBJ databases">
        <title>Draft genome of the parasitic nematode Teladorsagia circumcincta isolate WARC Sus (inbred).</title>
        <authorList>
            <person name="Mitreva M."/>
        </authorList>
    </citation>
    <scope>NUCLEOTIDE SEQUENCE [LARGE SCALE GENOMIC DNA]</scope>
    <source>
        <strain evidence="2 3">S</strain>
    </source>
</reference>